<evidence type="ECO:0000256" key="5">
    <source>
        <dbReference type="ARBA" id="ARBA00023136"/>
    </source>
</evidence>
<evidence type="ECO:0000313" key="10">
    <source>
        <dbReference type="Proteomes" id="UP000053676"/>
    </source>
</evidence>
<feature type="transmembrane region" description="Helical" evidence="7">
    <location>
        <begin position="65"/>
        <end position="85"/>
    </location>
</feature>
<name>W2THG6_NECAM</name>
<dbReference type="GO" id="GO:0018996">
    <property type="term" value="P:molting cycle, collagen and cuticulin-based cuticle"/>
    <property type="evidence" value="ECO:0007669"/>
    <property type="project" value="TreeGrafter"/>
</dbReference>
<evidence type="ECO:0000256" key="3">
    <source>
        <dbReference type="ARBA" id="ARBA00022692"/>
    </source>
</evidence>
<keyword evidence="5 7" id="KW-0472">Membrane</keyword>
<evidence type="ECO:0000256" key="4">
    <source>
        <dbReference type="ARBA" id="ARBA00022989"/>
    </source>
</evidence>
<evidence type="ECO:0000313" key="9">
    <source>
        <dbReference type="EMBL" id="ETN81505.1"/>
    </source>
</evidence>
<feature type="transmembrane region" description="Helical" evidence="7">
    <location>
        <begin position="6"/>
        <end position="27"/>
    </location>
</feature>
<evidence type="ECO:0000256" key="7">
    <source>
        <dbReference type="SAM" id="Phobius"/>
    </source>
</evidence>
<reference evidence="10" key="1">
    <citation type="journal article" date="2014" name="Nat. Genet.">
        <title>Genome of the human hookworm Necator americanus.</title>
        <authorList>
            <person name="Tang Y.T."/>
            <person name="Gao X."/>
            <person name="Rosa B.A."/>
            <person name="Abubucker S."/>
            <person name="Hallsworth-Pepin K."/>
            <person name="Martin J."/>
            <person name="Tyagi R."/>
            <person name="Heizer E."/>
            <person name="Zhang X."/>
            <person name="Bhonagiri-Palsikar V."/>
            <person name="Minx P."/>
            <person name="Warren W.C."/>
            <person name="Wang Q."/>
            <person name="Zhan B."/>
            <person name="Hotez P.J."/>
            <person name="Sternberg P.W."/>
            <person name="Dougall A."/>
            <person name="Gaze S.T."/>
            <person name="Mulvenna J."/>
            <person name="Sotillo J."/>
            <person name="Ranganathan S."/>
            <person name="Rabelo E.M."/>
            <person name="Wilson R.K."/>
            <person name="Felgner P.L."/>
            <person name="Bethony J."/>
            <person name="Hawdon J.M."/>
            <person name="Gasser R.B."/>
            <person name="Loukas A."/>
            <person name="Mitreva M."/>
        </authorList>
    </citation>
    <scope>NUCLEOTIDE SEQUENCE [LARGE SCALE GENOMIC DNA]</scope>
</reference>
<keyword evidence="6" id="KW-0325">Glycoprotein</keyword>
<dbReference type="EMBL" id="KI658717">
    <property type="protein sequence ID" value="ETN81505.1"/>
    <property type="molecule type" value="Genomic_DNA"/>
</dbReference>
<evidence type="ECO:0000256" key="2">
    <source>
        <dbReference type="ARBA" id="ARBA00005585"/>
    </source>
</evidence>
<evidence type="ECO:0000256" key="1">
    <source>
        <dbReference type="ARBA" id="ARBA00004141"/>
    </source>
</evidence>
<dbReference type="GO" id="GO:0006897">
    <property type="term" value="P:endocytosis"/>
    <property type="evidence" value="ECO:0007669"/>
    <property type="project" value="TreeGrafter"/>
</dbReference>
<dbReference type="PANTHER" id="PTHR10796:SF88">
    <property type="entry name" value="SSD DOMAIN-CONTAINING PROTEIN"/>
    <property type="match status" value="1"/>
</dbReference>
<gene>
    <name evidence="9" type="ORF">NECAME_08473</name>
</gene>
<keyword evidence="10" id="KW-1185">Reference proteome</keyword>
<protein>
    <recommendedName>
        <fullName evidence="8">SSD domain-containing protein</fullName>
    </recommendedName>
</protein>
<comment type="similarity">
    <text evidence="2">Belongs to the patched family.</text>
</comment>
<dbReference type="Proteomes" id="UP000053676">
    <property type="component" value="Unassembled WGS sequence"/>
</dbReference>
<dbReference type="GO" id="GO:0005886">
    <property type="term" value="C:plasma membrane"/>
    <property type="evidence" value="ECO:0007669"/>
    <property type="project" value="TreeGrafter"/>
</dbReference>
<keyword evidence="3 7" id="KW-0812">Transmembrane</keyword>
<proteinExistence type="inferred from homology"/>
<sequence>MSLLPFLVVGFAIMACVSSLTTFLSALFMDQVSIHKFSLAVMACICPFMACGTALGALFFIGVRFGSILCVTPFLVLAIGTFFSAHSRIVFKNP</sequence>
<dbReference type="KEGG" id="nai:NECAME_08473"/>
<dbReference type="InterPro" id="IPR051697">
    <property type="entry name" value="Patched_domain-protein"/>
</dbReference>
<evidence type="ECO:0000259" key="8">
    <source>
        <dbReference type="PROSITE" id="PS50156"/>
    </source>
</evidence>
<feature type="transmembrane region" description="Helical" evidence="7">
    <location>
        <begin position="39"/>
        <end position="59"/>
    </location>
</feature>
<dbReference type="InterPro" id="IPR000731">
    <property type="entry name" value="SSD"/>
</dbReference>
<dbReference type="PROSITE" id="PS50156">
    <property type="entry name" value="SSD"/>
    <property type="match status" value="1"/>
</dbReference>
<evidence type="ECO:0000256" key="6">
    <source>
        <dbReference type="ARBA" id="ARBA00023180"/>
    </source>
</evidence>
<dbReference type="PANTHER" id="PTHR10796">
    <property type="entry name" value="PATCHED-RELATED"/>
    <property type="match status" value="1"/>
</dbReference>
<comment type="subcellular location">
    <subcellularLocation>
        <location evidence="1">Membrane</location>
        <topology evidence="1">Multi-pass membrane protein</topology>
    </subcellularLocation>
</comment>
<dbReference type="OrthoDB" id="6510177at2759"/>
<dbReference type="AlphaFoldDB" id="W2THG6"/>
<keyword evidence="4 7" id="KW-1133">Transmembrane helix</keyword>
<dbReference type="InterPro" id="IPR003392">
    <property type="entry name" value="PTHD_SSD"/>
</dbReference>
<organism evidence="9 10">
    <name type="scientific">Necator americanus</name>
    <name type="common">Human hookworm</name>
    <dbReference type="NCBI Taxonomy" id="51031"/>
    <lineage>
        <taxon>Eukaryota</taxon>
        <taxon>Metazoa</taxon>
        <taxon>Ecdysozoa</taxon>
        <taxon>Nematoda</taxon>
        <taxon>Chromadorea</taxon>
        <taxon>Rhabditida</taxon>
        <taxon>Rhabditina</taxon>
        <taxon>Rhabditomorpha</taxon>
        <taxon>Strongyloidea</taxon>
        <taxon>Ancylostomatidae</taxon>
        <taxon>Bunostominae</taxon>
        <taxon>Necator</taxon>
    </lineage>
</organism>
<dbReference type="GO" id="GO:0030659">
    <property type="term" value="C:cytoplasmic vesicle membrane"/>
    <property type="evidence" value="ECO:0007669"/>
    <property type="project" value="TreeGrafter"/>
</dbReference>
<feature type="domain" description="SSD" evidence="8">
    <location>
        <begin position="7"/>
        <end position="80"/>
    </location>
</feature>
<dbReference type="Pfam" id="PF02460">
    <property type="entry name" value="Patched"/>
    <property type="match status" value="1"/>
</dbReference>
<accession>W2THG6</accession>